<gene>
    <name evidence="5" type="ORF">T23_01740</name>
</gene>
<evidence type="ECO:0000256" key="1">
    <source>
        <dbReference type="ARBA" id="ARBA00023015"/>
    </source>
</evidence>
<dbReference type="Gene3D" id="2.60.120.10">
    <property type="entry name" value="Jelly Rolls"/>
    <property type="match status" value="1"/>
</dbReference>
<name>A0ABN6ZFE0_9FIRM</name>
<dbReference type="Proteomes" id="UP001432099">
    <property type="component" value="Chromosome"/>
</dbReference>
<dbReference type="Pfam" id="PF02311">
    <property type="entry name" value="AraC_binding"/>
    <property type="match status" value="1"/>
</dbReference>
<sequence>MYCFKPKADYSRLDFMLYYCGTSQVEKHQSWGPGIRDYYSLYYVTEGSGYLTIDGQDYTLVEETCFLVPPGAIVNYKPDLLNPWTYYFVSFNGEHVPEYLERIGLSEKTPILNCQNSKQIETCFDYILESAKHPKSADLQAISGFYSLLGALCDHSLPQPPKVKVSNRQSDYIRQAIEYIETNYSRPITIEEISNHIGINRKYLTKLFNERMDNSPKNYLIHYRIDKACQLLKQSTLSIKEISHSVGYTDALVFSKIFKKVTGTCPRKYRNTHNAT</sequence>
<dbReference type="Pfam" id="PF12833">
    <property type="entry name" value="HTH_18"/>
    <property type="match status" value="1"/>
</dbReference>
<dbReference type="InterPro" id="IPR003313">
    <property type="entry name" value="AraC-bd"/>
</dbReference>
<dbReference type="InterPro" id="IPR037923">
    <property type="entry name" value="HTH-like"/>
</dbReference>
<evidence type="ECO:0000256" key="3">
    <source>
        <dbReference type="ARBA" id="ARBA00023163"/>
    </source>
</evidence>
<dbReference type="EMBL" id="AP028127">
    <property type="protein sequence ID" value="BEH90072.1"/>
    <property type="molecule type" value="Genomic_DNA"/>
</dbReference>
<keyword evidence="6" id="KW-1185">Reference proteome</keyword>
<proteinExistence type="predicted"/>
<feature type="domain" description="HTH araC/xylS-type" evidence="4">
    <location>
        <begin position="174"/>
        <end position="272"/>
    </location>
</feature>
<dbReference type="PANTHER" id="PTHR43280:SF2">
    <property type="entry name" value="HTH-TYPE TRANSCRIPTIONAL REGULATOR EXSA"/>
    <property type="match status" value="1"/>
</dbReference>
<keyword evidence="2" id="KW-0238">DNA-binding</keyword>
<dbReference type="InterPro" id="IPR020449">
    <property type="entry name" value="Tscrpt_reg_AraC-type_HTH"/>
</dbReference>
<protein>
    <submittedName>
        <fullName evidence="5">AraC family transcriptional regulator</fullName>
    </submittedName>
</protein>
<dbReference type="PROSITE" id="PS01124">
    <property type="entry name" value="HTH_ARAC_FAMILY_2"/>
    <property type="match status" value="1"/>
</dbReference>
<accession>A0ABN6ZFE0</accession>
<organism evidence="5 6">
    <name type="scientific">Turicibacter faecis</name>
    <dbReference type="NCBI Taxonomy" id="2963365"/>
    <lineage>
        <taxon>Bacteria</taxon>
        <taxon>Bacillati</taxon>
        <taxon>Bacillota</taxon>
        <taxon>Erysipelotrichia</taxon>
        <taxon>Erysipelotrichales</taxon>
        <taxon>Turicibacteraceae</taxon>
        <taxon>Turicibacter</taxon>
    </lineage>
</organism>
<dbReference type="CDD" id="cd06986">
    <property type="entry name" value="cupin_MmsR-like_N"/>
    <property type="match status" value="1"/>
</dbReference>
<evidence type="ECO:0000313" key="6">
    <source>
        <dbReference type="Proteomes" id="UP001432099"/>
    </source>
</evidence>
<evidence type="ECO:0000313" key="5">
    <source>
        <dbReference type="EMBL" id="BEH90072.1"/>
    </source>
</evidence>
<dbReference type="InterPro" id="IPR009057">
    <property type="entry name" value="Homeodomain-like_sf"/>
</dbReference>
<keyword evidence="3" id="KW-0804">Transcription</keyword>
<dbReference type="Gene3D" id="1.10.10.60">
    <property type="entry name" value="Homeodomain-like"/>
    <property type="match status" value="2"/>
</dbReference>
<keyword evidence="1" id="KW-0805">Transcription regulation</keyword>
<dbReference type="SMART" id="SM00342">
    <property type="entry name" value="HTH_ARAC"/>
    <property type="match status" value="1"/>
</dbReference>
<dbReference type="SUPFAM" id="SSF46689">
    <property type="entry name" value="Homeodomain-like"/>
    <property type="match status" value="2"/>
</dbReference>
<dbReference type="PANTHER" id="PTHR43280">
    <property type="entry name" value="ARAC-FAMILY TRANSCRIPTIONAL REGULATOR"/>
    <property type="match status" value="1"/>
</dbReference>
<dbReference type="SUPFAM" id="SSF51215">
    <property type="entry name" value="Regulatory protein AraC"/>
    <property type="match status" value="1"/>
</dbReference>
<dbReference type="InterPro" id="IPR018060">
    <property type="entry name" value="HTH_AraC"/>
</dbReference>
<dbReference type="InterPro" id="IPR014710">
    <property type="entry name" value="RmlC-like_jellyroll"/>
</dbReference>
<evidence type="ECO:0000259" key="4">
    <source>
        <dbReference type="PROSITE" id="PS01124"/>
    </source>
</evidence>
<dbReference type="PRINTS" id="PR00032">
    <property type="entry name" value="HTHARAC"/>
</dbReference>
<dbReference type="RefSeq" id="WP_161831012.1">
    <property type="nucleotide sequence ID" value="NZ_AP028127.1"/>
</dbReference>
<evidence type="ECO:0000256" key="2">
    <source>
        <dbReference type="ARBA" id="ARBA00023125"/>
    </source>
</evidence>
<reference evidence="5" key="1">
    <citation type="journal article" date="2024" name="Int. J. Syst. Evol. Microbiol.">
        <title>Turicibacter faecis sp. nov., isolated from faeces of heart failure mouse model.</title>
        <authorList>
            <person name="Imamura Y."/>
            <person name="Motooka D."/>
            <person name="Nakajima Y."/>
            <person name="Ito S."/>
            <person name="Kitakaze M."/>
            <person name="Iida T."/>
            <person name="Nakamura S."/>
        </authorList>
    </citation>
    <scope>NUCLEOTIDE SEQUENCE</scope>
    <source>
        <strain evidence="5">TC023</strain>
    </source>
</reference>